<sequence length="761" mass="82554">MKKGSQQNRVAIPLPLARKNHSTRPTPTRSASPAVTPIHSSAASATAKSDDGAEPAVGEAARTALPPVPRQEQEQEQEHVIAKEPQQSLETPVSSRSNSLPLTNGTLSNPQLDAVSSQSAATTNGIGTGMANNISPPASAGSDSTHKPSDSFDMRQIRTELPPAFVPSAGQDTPQSASSSHSHSRQQPPRLPHAHPNNLSNSGIVFGGIDSVNSSPAPPPNLSSAFAPPQYAPPAPYSHAHHASEPHPPRMAPSVFFHQPPPWGMRQAFAPAQSAYHPHAHMPARPPPREGPRQASGSMPNGNGSRSRSDSQSSALAQSAQREIQSPVGLDQSIDSARPMFHESRPTFPPPPPPRQFPPHTPHGSQHFPHPDVATAFDNAEAMRSHVSSNFENAELADCHLQITEENGPNRQVVDGHKLILARSPTLLEIIRKSGSLENGMDKTQLHIMLPGRHTRVSAFLEALRYLYGGPLPSFEQYTLGPQASVEDRVQQALQYIATGTWLKLTPLAHRGLEIATNQLQWCTVTTVLEFVMLGGLSQAWTVDDGSEERTSTCSSDDSLTKPEAGGLPAYDPYATALLTRLLEFMAHNFPPNFYLDSAAPQSAGCPRLPAQAPKHENRPSRSDPRLSKIRFGEHPIEDHSRPSTGTTTISSILLSLPFPLLKYLLEHPILPGRIGAETVASVMRQVVQEREVRRQRTLKGRAANQNTEDTEPHLVQNLYWEESVEFSSQPQHQVGFRLARRRRGIATPPTSSGVESEQSK</sequence>
<feature type="compositionally biased region" description="Polar residues" evidence="1">
    <location>
        <begin position="23"/>
        <end position="33"/>
    </location>
</feature>
<gene>
    <name evidence="2" type="ORF">AC578_7597</name>
</gene>
<feature type="region of interest" description="Disordered" evidence="1">
    <location>
        <begin position="545"/>
        <end position="566"/>
    </location>
</feature>
<dbReference type="EMBL" id="LFZN01000015">
    <property type="protein sequence ID" value="KXT05124.1"/>
    <property type="molecule type" value="Genomic_DNA"/>
</dbReference>
<feature type="compositionally biased region" description="Basic and acidic residues" evidence="1">
    <location>
        <begin position="71"/>
        <end position="82"/>
    </location>
</feature>
<feature type="region of interest" description="Disordered" evidence="1">
    <location>
        <begin position="1"/>
        <end position="259"/>
    </location>
</feature>
<dbReference type="Gene3D" id="3.30.710.10">
    <property type="entry name" value="Potassium Channel Kv1.1, Chain A"/>
    <property type="match status" value="1"/>
</dbReference>
<evidence type="ECO:0008006" key="4">
    <source>
        <dbReference type="Google" id="ProtNLM"/>
    </source>
</evidence>
<feature type="region of interest" description="Disordered" evidence="1">
    <location>
        <begin position="276"/>
        <end position="372"/>
    </location>
</feature>
<dbReference type="InterPro" id="IPR011333">
    <property type="entry name" value="SKP1/BTB/POZ_sf"/>
</dbReference>
<feature type="compositionally biased region" description="Basic and acidic residues" evidence="1">
    <location>
        <begin position="144"/>
        <end position="158"/>
    </location>
</feature>
<accession>A0A139HRM5</accession>
<comment type="caution">
    <text evidence="2">The sequence shown here is derived from an EMBL/GenBank/DDBJ whole genome shotgun (WGS) entry which is preliminary data.</text>
</comment>
<evidence type="ECO:0000313" key="3">
    <source>
        <dbReference type="Proteomes" id="UP000070133"/>
    </source>
</evidence>
<feature type="region of interest" description="Disordered" evidence="1">
    <location>
        <begin position="739"/>
        <end position="761"/>
    </location>
</feature>
<feature type="compositionally biased region" description="Basic and acidic residues" evidence="1">
    <location>
        <begin position="614"/>
        <end position="628"/>
    </location>
</feature>
<feature type="region of interest" description="Disordered" evidence="1">
    <location>
        <begin position="605"/>
        <end position="628"/>
    </location>
</feature>
<proteinExistence type="predicted"/>
<feature type="compositionally biased region" description="Low complexity" evidence="1">
    <location>
        <begin position="310"/>
        <end position="322"/>
    </location>
</feature>
<name>A0A139HRM5_9PEZI</name>
<reference evidence="2 3" key="1">
    <citation type="submission" date="2015-07" db="EMBL/GenBank/DDBJ databases">
        <title>Comparative genomics of the Sigatoka disease complex on banana suggests a link between parallel evolutionary changes in Pseudocercospora fijiensis and Pseudocercospora eumusae and increased virulence on the banana host.</title>
        <authorList>
            <person name="Chang T.-C."/>
            <person name="Salvucci A."/>
            <person name="Crous P.W."/>
            <person name="Stergiopoulos I."/>
        </authorList>
    </citation>
    <scope>NUCLEOTIDE SEQUENCE [LARGE SCALE GENOMIC DNA]</scope>
    <source>
        <strain evidence="2 3">CBS 114824</strain>
    </source>
</reference>
<feature type="compositionally biased region" description="Low complexity" evidence="1">
    <location>
        <begin position="174"/>
        <end position="188"/>
    </location>
</feature>
<feature type="compositionally biased region" description="Pro residues" evidence="1">
    <location>
        <begin position="347"/>
        <end position="361"/>
    </location>
</feature>
<feature type="compositionally biased region" description="Polar residues" evidence="1">
    <location>
        <begin position="295"/>
        <end position="304"/>
    </location>
</feature>
<dbReference type="AlphaFoldDB" id="A0A139HRM5"/>
<protein>
    <recommendedName>
        <fullName evidence="4">BTB domain-containing protein</fullName>
    </recommendedName>
</protein>
<dbReference type="OrthoDB" id="5329403at2759"/>
<feature type="compositionally biased region" description="Polar residues" evidence="1">
    <location>
        <begin position="85"/>
        <end position="136"/>
    </location>
</feature>
<organism evidence="2 3">
    <name type="scientific">Pseudocercospora eumusae</name>
    <dbReference type="NCBI Taxonomy" id="321146"/>
    <lineage>
        <taxon>Eukaryota</taxon>
        <taxon>Fungi</taxon>
        <taxon>Dikarya</taxon>
        <taxon>Ascomycota</taxon>
        <taxon>Pezizomycotina</taxon>
        <taxon>Dothideomycetes</taxon>
        <taxon>Dothideomycetidae</taxon>
        <taxon>Mycosphaerellales</taxon>
        <taxon>Mycosphaerellaceae</taxon>
        <taxon>Pseudocercospora</taxon>
    </lineage>
</organism>
<dbReference type="Proteomes" id="UP000070133">
    <property type="component" value="Unassembled WGS sequence"/>
</dbReference>
<evidence type="ECO:0000256" key="1">
    <source>
        <dbReference type="SAM" id="MobiDB-lite"/>
    </source>
</evidence>
<evidence type="ECO:0000313" key="2">
    <source>
        <dbReference type="EMBL" id="KXT05124.1"/>
    </source>
</evidence>
<feature type="compositionally biased region" description="Polar residues" evidence="1">
    <location>
        <begin position="749"/>
        <end position="761"/>
    </location>
</feature>
<keyword evidence="3" id="KW-1185">Reference proteome</keyword>